<dbReference type="HOGENOM" id="CLU_1093884_0_0_0"/>
<protein>
    <submittedName>
        <fullName evidence="1">Uncharacterized protein</fullName>
    </submittedName>
</protein>
<dbReference type="Proteomes" id="UP000008087">
    <property type="component" value="Chromosome"/>
</dbReference>
<dbReference type="STRING" id="743525.TSC_c10390"/>
<evidence type="ECO:0000313" key="1">
    <source>
        <dbReference type="EMBL" id="ADW21661.1"/>
    </source>
</evidence>
<dbReference type="RefSeq" id="WP_015716938.1">
    <property type="nucleotide sequence ID" value="NC_014974.1"/>
</dbReference>
<sequence>MRSLWLLFLLSSALGQGLELGAFGLGGHPPTAYVRLSGQALGERMRLSYAIAPYWRFGLGEGGISLEQLYLVVEGEDLDLTLGRLPLTLGEGRLFPFSWDRLGPAAGMEGVWGVFLTGYGEARWRVGYFLDQGVLAEVALPDLRVFAFSHGVGVAGNIRLGAGVAYGEALLTRWEPRGLVGITWALEEGQLLVEVVYPWAWGGRWLGGSEGVLYWLQFIYREGLGWGVGLELEGLSLSMGGGEGLWSWQVAWRGEF</sequence>
<reference evidence="1 2" key="2">
    <citation type="journal article" date="2011" name="BMC Genomics">
        <title>Sequence of the hyperplastic genome of the naturally competent Thermus scotoductus SA-01.</title>
        <authorList>
            <person name="Gounder K."/>
            <person name="Brzuszkiewicz E."/>
            <person name="Liesegang H."/>
            <person name="Wollherr A."/>
            <person name="Daniel R."/>
            <person name="Gottschalk G."/>
            <person name="Reva O."/>
            <person name="Kumwenda B."/>
            <person name="Srivastava M."/>
            <person name="Bricio C."/>
            <person name="Berenguer J."/>
            <person name="van Heerden E."/>
            <person name="Litthauer D."/>
        </authorList>
    </citation>
    <scope>NUCLEOTIDE SEQUENCE [LARGE SCALE GENOMIC DNA]</scope>
    <source>
        <strain evidence="2">ATCC 700910 / SA-01</strain>
    </source>
</reference>
<name>E8PPS4_THESS</name>
<reference evidence="2" key="1">
    <citation type="submission" date="2010-03" db="EMBL/GenBank/DDBJ databases">
        <title>The genome sequence of Thermus scotoductus SA-01.</title>
        <authorList>
            <person name="Gounder K."/>
            <person name="Liesegang H."/>
            <person name="Brzuszkiewicz E."/>
            <person name="Wollherr A."/>
            <person name="Daniel R."/>
            <person name="Gottschalk G."/>
            <person name="van Heerden E."/>
            <person name="Litthauer D."/>
        </authorList>
    </citation>
    <scope>NUCLEOTIDE SEQUENCE [LARGE SCALE GENOMIC DNA]</scope>
    <source>
        <strain evidence="2">ATCC 700910 / SA-01</strain>
    </source>
</reference>
<gene>
    <name evidence="1" type="ordered locus">TSC_c10390</name>
</gene>
<accession>E8PPS4</accession>
<dbReference type="EMBL" id="CP001962">
    <property type="protein sequence ID" value="ADW21661.1"/>
    <property type="molecule type" value="Genomic_DNA"/>
</dbReference>
<dbReference type="KEGG" id="tsc:TSC_c10390"/>
<dbReference type="eggNOG" id="ENOG5032GAG">
    <property type="taxonomic scope" value="Bacteria"/>
</dbReference>
<evidence type="ECO:0000313" key="2">
    <source>
        <dbReference type="Proteomes" id="UP000008087"/>
    </source>
</evidence>
<organism evidence="1 2">
    <name type="scientific">Thermus scotoductus (strain ATCC 700910 / SA-01)</name>
    <dbReference type="NCBI Taxonomy" id="743525"/>
    <lineage>
        <taxon>Bacteria</taxon>
        <taxon>Thermotogati</taxon>
        <taxon>Deinococcota</taxon>
        <taxon>Deinococci</taxon>
        <taxon>Thermales</taxon>
        <taxon>Thermaceae</taxon>
        <taxon>Thermus</taxon>
    </lineage>
</organism>
<dbReference type="AlphaFoldDB" id="E8PPS4"/>
<proteinExistence type="predicted"/>